<feature type="transmembrane region" description="Helical" evidence="1">
    <location>
        <begin position="190"/>
        <end position="207"/>
    </location>
</feature>
<feature type="transmembrane region" description="Helical" evidence="1">
    <location>
        <begin position="219"/>
        <end position="238"/>
    </location>
</feature>
<keyword evidence="4" id="KW-1185">Reference proteome</keyword>
<dbReference type="EMBL" id="JAEINI020000007">
    <property type="protein sequence ID" value="MCB5227432.1"/>
    <property type="molecule type" value="Genomic_DNA"/>
</dbReference>
<keyword evidence="1" id="KW-1133">Transmembrane helix</keyword>
<feature type="transmembrane region" description="Helical" evidence="1">
    <location>
        <begin position="250"/>
        <end position="269"/>
    </location>
</feature>
<gene>
    <name evidence="3" type="ORF">JAO78_011485</name>
</gene>
<feature type="transmembrane region" description="Helical" evidence="1">
    <location>
        <begin position="157"/>
        <end position="178"/>
    </location>
</feature>
<evidence type="ECO:0000256" key="1">
    <source>
        <dbReference type="SAM" id="Phobius"/>
    </source>
</evidence>
<dbReference type="Proteomes" id="UP000633814">
    <property type="component" value="Unassembled WGS sequence"/>
</dbReference>
<protein>
    <submittedName>
        <fullName evidence="3">FHA domain-containing protein</fullName>
    </submittedName>
</protein>
<dbReference type="CDD" id="cd00060">
    <property type="entry name" value="FHA"/>
    <property type="match status" value="1"/>
</dbReference>
<evidence type="ECO:0000313" key="3">
    <source>
        <dbReference type="EMBL" id="MCB5227432.1"/>
    </source>
</evidence>
<evidence type="ECO:0000259" key="2">
    <source>
        <dbReference type="PROSITE" id="PS50006"/>
    </source>
</evidence>
<dbReference type="PROSITE" id="PS50006">
    <property type="entry name" value="FHA_DOMAIN"/>
    <property type="match status" value="1"/>
</dbReference>
<dbReference type="Pfam" id="PF00498">
    <property type="entry name" value="FHA"/>
    <property type="match status" value="1"/>
</dbReference>
<dbReference type="InterPro" id="IPR000253">
    <property type="entry name" value="FHA_dom"/>
</dbReference>
<comment type="caution">
    <text evidence="3">The sequence shown here is derived from an EMBL/GenBank/DDBJ whole genome shotgun (WGS) entry which is preliminary data.</text>
</comment>
<feature type="domain" description="FHA" evidence="2">
    <location>
        <begin position="25"/>
        <end position="75"/>
    </location>
</feature>
<accession>A0ABS8C527</accession>
<keyword evidence="1" id="KW-0472">Membrane</keyword>
<dbReference type="InterPro" id="IPR008984">
    <property type="entry name" value="SMAD_FHA_dom_sf"/>
</dbReference>
<dbReference type="RefSeq" id="WP_226751499.1">
    <property type="nucleotide sequence ID" value="NZ_JAEINI020000007.1"/>
</dbReference>
<dbReference type="Gene3D" id="2.60.200.20">
    <property type="match status" value="1"/>
</dbReference>
<feature type="transmembrane region" description="Helical" evidence="1">
    <location>
        <begin position="117"/>
        <end position="137"/>
    </location>
</feature>
<name>A0ABS8C527_9ALTE</name>
<reference evidence="3 4" key="1">
    <citation type="submission" date="2021-10" db="EMBL/GenBank/DDBJ databases">
        <title>Alishewanella koreense sp. nov. isolated from seawater of southwestern coast in South Korea and the proposal for the reclassification of Rheinheimera perlucida and Rheinheimera tuosuensis as Arsukibacterium perlucida and Arsukibacterium tuosuensis.</title>
        <authorList>
            <person name="Kim K.H."/>
            <person name="Ruan W."/>
            <person name="Kim K.R."/>
            <person name="Baek J.H."/>
            <person name="Jeon C.O."/>
        </authorList>
    </citation>
    <scope>NUCLEOTIDE SEQUENCE [LARGE SCALE GENOMIC DNA]</scope>
    <source>
        <strain evidence="3 4">16-MA</strain>
    </source>
</reference>
<proteinExistence type="predicted"/>
<keyword evidence="1" id="KW-0812">Transmembrane</keyword>
<organism evidence="3 4">
    <name type="scientific">Alishewanella maricola</name>
    <dbReference type="NCBI Taxonomy" id="2795740"/>
    <lineage>
        <taxon>Bacteria</taxon>
        <taxon>Pseudomonadati</taxon>
        <taxon>Pseudomonadota</taxon>
        <taxon>Gammaproteobacteria</taxon>
        <taxon>Alteromonadales</taxon>
        <taxon>Alteromonadaceae</taxon>
        <taxon>Alishewanella</taxon>
    </lineage>
</organism>
<dbReference type="SUPFAM" id="SSF49879">
    <property type="entry name" value="SMAD/FHA domain"/>
    <property type="match status" value="1"/>
</dbReference>
<evidence type="ECO:0000313" key="4">
    <source>
        <dbReference type="Proteomes" id="UP000633814"/>
    </source>
</evidence>
<sequence length="318" mass="35718">MAIIIELLNNQGKSVGIHKFTQNDIRIGRSYDNDVILLDPHSCAEHAILSCDEQGHWQLRDLDSANGTLSSSGQRIQKTTIPHSGQEFILGKQRLRVFFAAASVAPTRILAKGWQSLRLLSSVPLLILLLLLVSAYFSYEMWLGAIGEAAENWHRQLLSIPFILLALLLWPALLALWARLRSQESNFRPQVTLILLITASWLLWSELSRWLSFNFSQAMLVEVLQLTLPAVLLVVLFWNGFKLAGMQRKSLQLVLTIALASTYWLVPYMQAAGPQIMPQYQAELLSQPMLISTPKNPEVFLTDSASLFDKATQSAKQP</sequence>